<gene>
    <name evidence="3" type="ORF">BJ508DRAFT_336971</name>
</gene>
<proteinExistence type="predicted"/>
<feature type="region of interest" description="Disordered" evidence="2">
    <location>
        <begin position="177"/>
        <end position="197"/>
    </location>
</feature>
<feature type="compositionally biased region" description="Basic residues" evidence="2">
    <location>
        <begin position="182"/>
        <end position="197"/>
    </location>
</feature>
<organism evidence="3 4">
    <name type="scientific">Ascobolus immersus RN42</name>
    <dbReference type="NCBI Taxonomy" id="1160509"/>
    <lineage>
        <taxon>Eukaryota</taxon>
        <taxon>Fungi</taxon>
        <taxon>Dikarya</taxon>
        <taxon>Ascomycota</taxon>
        <taxon>Pezizomycotina</taxon>
        <taxon>Pezizomycetes</taxon>
        <taxon>Pezizales</taxon>
        <taxon>Ascobolaceae</taxon>
        <taxon>Ascobolus</taxon>
    </lineage>
</organism>
<sequence>MSMIVNIGSDESDSASEGCYRPCRNYSEECGSAGMGKSRGYLHSILRRGRSVSWVLPEDELWLMKEELDIELASIEAARWAFLEGYSSTFWNEIIMEGMERLKSRLQHQWRRAVERAALERLDQYGNYIQPVLDPEERMRQEFEAEVDRLARERVKQREDRELSEFRASCQARERKYGKYGEKKRRRKCKSKSKRYR</sequence>
<keyword evidence="4" id="KW-1185">Reference proteome</keyword>
<dbReference type="EMBL" id="ML120176">
    <property type="protein sequence ID" value="RPA70635.1"/>
    <property type="molecule type" value="Genomic_DNA"/>
</dbReference>
<evidence type="ECO:0000313" key="4">
    <source>
        <dbReference type="Proteomes" id="UP000275078"/>
    </source>
</evidence>
<reference evidence="3 4" key="1">
    <citation type="journal article" date="2018" name="Nat. Ecol. Evol.">
        <title>Pezizomycetes genomes reveal the molecular basis of ectomycorrhizal truffle lifestyle.</title>
        <authorList>
            <person name="Murat C."/>
            <person name="Payen T."/>
            <person name="Noel B."/>
            <person name="Kuo A."/>
            <person name="Morin E."/>
            <person name="Chen J."/>
            <person name="Kohler A."/>
            <person name="Krizsan K."/>
            <person name="Balestrini R."/>
            <person name="Da Silva C."/>
            <person name="Montanini B."/>
            <person name="Hainaut M."/>
            <person name="Levati E."/>
            <person name="Barry K.W."/>
            <person name="Belfiori B."/>
            <person name="Cichocki N."/>
            <person name="Clum A."/>
            <person name="Dockter R.B."/>
            <person name="Fauchery L."/>
            <person name="Guy J."/>
            <person name="Iotti M."/>
            <person name="Le Tacon F."/>
            <person name="Lindquist E.A."/>
            <person name="Lipzen A."/>
            <person name="Malagnac F."/>
            <person name="Mello A."/>
            <person name="Molinier V."/>
            <person name="Miyauchi S."/>
            <person name="Poulain J."/>
            <person name="Riccioni C."/>
            <person name="Rubini A."/>
            <person name="Sitrit Y."/>
            <person name="Splivallo R."/>
            <person name="Traeger S."/>
            <person name="Wang M."/>
            <person name="Zifcakova L."/>
            <person name="Wipf D."/>
            <person name="Zambonelli A."/>
            <person name="Paolocci F."/>
            <person name="Nowrousian M."/>
            <person name="Ottonello S."/>
            <person name="Baldrian P."/>
            <person name="Spatafora J.W."/>
            <person name="Henrissat B."/>
            <person name="Nagy L.G."/>
            <person name="Aury J.M."/>
            <person name="Wincker P."/>
            <person name="Grigoriev I.V."/>
            <person name="Bonfante P."/>
            <person name="Martin F.M."/>
        </authorList>
    </citation>
    <scope>NUCLEOTIDE SEQUENCE [LARGE SCALE GENOMIC DNA]</scope>
    <source>
        <strain evidence="3 4">RN42</strain>
    </source>
</reference>
<keyword evidence="1" id="KW-0175">Coiled coil</keyword>
<evidence type="ECO:0000256" key="1">
    <source>
        <dbReference type="SAM" id="Coils"/>
    </source>
</evidence>
<dbReference type="AlphaFoldDB" id="A0A3N4H6U1"/>
<protein>
    <submittedName>
        <fullName evidence="3">Uncharacterized protein</fullName>
    </submittedName>
</protein>
<name>A0A3N4H6U1_ASCIM</name>
<evidence type="ECO:0000256" key="2">
    <source>
        <dbReference type="SAM" id="MobiDB-lite"/>
    </source>
</evidence>
<evidence type="ECO:0000313" key="3">
    <source>
        <dbReference type="EMBL" id="RPA70635.1"/>
    </source>
</evidence>
<dbReference type="Proteomes" id="UP000275078">
    <property type="component" value="Unassembled WGS sequence"/>
</dbReference>
<accession>A0A3N4H6U1</accession>
<feature type="coiled-coil region" evidence="1">
    <location>
        <begin position="133"/>
        <end position="160"/>
    </location>
</feature>